<dbReference type="KEGG" id="ndv:NDEV_0650"/>
<organism evidence="1 2">
    <name type="scientific">Nitrosotalea devaniterrae</name>
    <dbReference type="NCBI Taxonomy" id="1078905"/>
    <lineage>
        <taxon>Archaea</taxon>
        <taxon>Nitrososphaerota</taxon>
        <taxon>Nitrososphaeria</taxon>
        <taxon>Nitrosotaleales</taxon>
        <taxon>Nitrosotaleaceae</taxon>
        <taxon>Nitrosotalea</taxon>
    </lineage>
</organism>
<dbReference type="AlphaFoldDB" id="A0A128A233"/>
<keyword evidence="2" id="KW-1185">Reference proteome</keyword>
<evidence type="ECO:0000313" key="1">
    <source>
        <dbReference type="EMBL" id="CUR51415.1"/>
    </source>
</evidence>
<protein>
    <submittedName>
        <fullName evidence="1">Uncharacterized protein</fullName>
    </submittedName>
</protein>
<dbReference type="EMBL" id="LN890280">
    <property type="protein sequence ID" value="CUR51415.1"/>
    <property type="molecule type" value="Genomic_DNA"/>
</dbReference>
<sequence length="74" mass="8577">MLNSKGEYLSSELSLDEMWKKIEDYGIDRKLLEATHPSNELLFQLYTAITKVNEEIHAMTNNDSNISQDFVQPQ</sequence>
<proteinExistence type="predicted"/>
<gene>
    <name evidence="1" type="ORF">NDEV_0650</name>
</gene>
<accession>A0A128A233</accession>
<evidence type="ECO:0000313" key="2">
    <source>
        <dbReference type="Proteomes" id="UP000196239"/>
    </source>
</evidence>
<reference evidence="2" key="1">
    <citation type="submission" date="2015-10" db="EMBL/GenBank/DDBJ databases">
        <authorList>
            <person name="Lehtovirta-Morley L.E."/>
            <person name="Vieille C."/>
        </authorList>
    </citation>
    <scope>NUCLEOTIDE SEQUENCE [LARGE SCALE GENOMIC DNA]</scope>
</reference>
<name>A0A128A233_9ARCH</name>
<dbReference type="Proteomes" id="UP000196239">
    <property type="component" value="Chromosome 1"/>
</dbReference>